<dbReference type="InterPro" id="IPR036955">
    <property type="entry name" value="AP2/ERF_dom_sf"/>
</dbReference>
<evidence type="ECO:0000313" key="9">
    <source>
        <dbReference type="Proteomes" id="UP001359559"/>
    </source>
</evidence>
<dbReference type="PROSITE" id="PS51032">
    <property type="entry name" value="AP2_ERF"/>
    <property type="match status" value="1"/>
</dbReference>
<evidence type="ECO:0000313" key="8">
    <source>
        <dbReference type="EMBL" id="KAK7320026.1"/>
    </source>
</evidence>
<evidence type="ECO:0000256" key="2">
    <source>
        <dbReference type="ARBA" id="ARBA00023015"/>
    </source>
</evidence>
<dbReference type="CDD" id="cd00018">
    <property type="entry name" value="AP2"/>
    <property type="match status" value="1"/>
</dbReference>
<evidence type="ECO:0000256" key="1">
    <source>
        <dbReference type="ARBA" id="ARBA00004123"/>
    </source>
</evidence>
<accession>A0AAN9KNA3</accession>
<feature type="compositionally biased region" description="Basic and acidic residues" evidence="6">
    <location>
        <begin position="140"/>
        <end position="163"/>
    </location>
</feature>
<dbReference type="PRINTS" id="PR00367">
    <property type="entry name" value="ETHRSPELEMNT"/>
</dbReference>
<dbReference type="PANTHER" id="PTHR31194">
    <property type="entry name" value="SHN SHINE , DNA BINDING / TRANSCRIPTION FACTOR"/>
    <property type="match status" value="1"/>
</dbReference>
<evidence type="ECO:0000256" key="6">
    <source>
        <dbReference type="SAM" id="MobiDB-lite"/>
    </source>
</evidence>
<comment type="caution">
    <text evidence="8">The sequence shown here is derived from an EMBL/GenBank/DDBJ whole genome shotgun (WGS) entry which is preliminary data.</text>
</comment>
<name>A0AAN9KNA3_CLITE</name>
<keyword evidence="2" id="KW-0805">Transcription regulation</keyword>
<keyword evidence="4" id="KW-0804">Transcription</keyword>
<keyword evidence="3" id="KW-0238">DNA-binding</keyword>
<evidence type="ECO:0000256" key="3">
    <source>
        <dbReference type="ARBA" id="ARBA00023125"/>
    </source>
</evidence>
<dbReference type="InterPro" id="IPR016177">
    <property type="entry name" value="DNA-bd_dom_sf"/>
</dbReference>
<comment type="subcellular location">
    <subcellularLocation>
        <location evidence="1">Nucleus</location>
    </subcellularLocation>
</comment>
<dbReference type="SMART" id="SM00380">
    <property type="entry name" value="AP2"/>
    <property type="match status" value="1"/>
</dbReference>
<dbReference type="PANTHER" id="PTHR31194:SF202">
    <property type="entry name" value="ETHYLENE-RESPONSIVE TRANSCRIPTION FACTOR ERF070"/>
    <property type="match status" value="1"/>
</dbReference>
<keyword evidence="5" id="KW-0539">Nucleus</keyword>
<dbReference type="GO" id="GO:0003700">
    <property type="term" value="F:DNA-binding transcription factor activity"/>
    <property type="evidence" value="ECO:0007669"/>
    <property type="project" value="InterPro"/>
</dbReference>
<dbReference type="Gene3D" id="3.30.730.10">
    <property type="entry name" value="AP2/ERF domain"/>
    <property type="match status" value="1"/>
</dbReference>
<feature type="compositionally biased region" description="Polar residues" evidence="6">
    <location>
        <begin position="1"/>
        <end position="10"/>
    </location>
</feature>
<feature type="region of interest" description="Disordered" evidence="6">
    <location>
        <begin position="1"/>
        <end position="23"/>
    </location>
</feature>
<dbReference type="InterPro" id="IPR050913">
    <property type="entry name" value="AP2/ERF_ERF"/>
</dbReference>
<gene>
    <name evidence="8" type="ORF">RJT34_04755</name>
</gene>
<dbReference type="Pfam" id="PF00847">
    <property type="entry name" value="AP2"/>
    <property type="match status" value="1"/>
</dbReference>
<dbReference type="AlphaFoldDB" id="A0AAN9KNA3"/>
<dbReference type="SUPFAM" id="SSF54171">
    <property type="entry name" value="DNA-binding domain"/>
    <property type="match status" value="1"/>
</dbReference>
<evidence type="ECO:0000256" key="5">
    <source>
        <dbReference type="ARBA" id="ARBA00023242"/>
    </source>
</evidence>
<dbReference type="GO" id="GO:0003677">
    <property type="term" value="F:DNA binding"/>
    <property type="evidence" value="ECO:0007669"/>
    <property type="project" value="UniProtKB-KW"/>
</dbReference>
<sequence>MVASSRSQVMMQEKGKGKVHNTKGEPISFKKLRIIYNDPDATDCSSDEENQVIVDSNGSKRSVKEILIPDKPVNASNNLYQSTKNRKTSSKYIGVRRRKWGRYAAEIRDPFQKARLWLGTFDTEIEAAIAYGKKREEFDNGKKTKEFDKQMEDASIHSEEGIKKGVVGSS</sequence>
<feature type="domain" description="AP2/ERF" evidence="7">
    <location>
        <begin position="91"/>
        <end position="148"/>
    </location>
</feature>
<protein>
    <recommendedName>
        <fullName evidence="7">AP2/ERF domain-containing protein</fullName>
    </recommendedName>
</protein>
<reference evidence="8 9" key="1">
    <citation type="submission" date="2024-01" db="EMBL/GenBank/DDBJ databases">
        <title>The genomes of 5 underutilized Papilionoideae crops provide insights into root nodulation and disease resistance.</title>
        <authorList>
            <person name="Yuan L."/>
        </authorList>
    </citation>
    <scope>NUCLEOTIDE SEQUENCE [LARGE SCALE GENOMIC DNA]</scope>
    <source>
        <strain evidence="8">LY-2023</strain>
        <tissue evidence="8">Leaf</tissue>
    </source>
</reference>
<proteinExistence type="predicted"/>
<organism evidence="8 9">
    <name type="scientific">Clitoria ternatea</name>
    <name type="common">Butterfly pea</name>
    <dbReference type="NCBI Taxonomy" id="43366"/>
    <lineage>
        <taxon>Eukaryota</taxon>
        <taxon>Viridiplantae</taxon>
        <taxon>Streptophyta</taxon>
        <taxon>Embryophyta</taxon>
        <taxon>Tracheophyta</taxon>
        <taxon>Spermatophyta</taxon>
        <taxon>Magnoliopsida</taxon>
        <taxon>eudicotyledons</taxon>
        <taxon>Gunneridae</taxon>
        <taxon>Pentapetalae</taxon>
        <taxon>rosids</taxon>
        <taxon>fabids</taxon>
        <taxon>Fabales</taxon>
        <taxon>Fabaceae</taxon>
        <taxon>Papilionoideae</taxon>
        <taxon>50 kb inversion clade</taxon>
        <taxon>NPAAA clade</taxon>
        <taxon>indigoferoid/millettioid clade</taxon>
        <taxon>Phaseoleae</taxon>
        <taxon>Clitoria</taxon>
    </lineage>
</organism>
<dbReference type="Proteomes" id="UP001359559">
    <property type="component" value="Unassembled WGS sequence"/>
</dbReference>
<dbReference type="InterPro" id="IPR001471">
    <property type="entry name" value="AP2/ERF_dom"/>
</dbReference>
<dbReference type="EMBL" id="JAYKXN010000001">
    <property type="protein sequence ID" value="KAK7320026.1"/>
    <property type="molecule type" value="Genomic_DNA"/>
</dbReference>
<evidence type="ECO:0000256" key="4">
    <source>
        <dbReference type="ARBA" id="ARBA00023163"/>
    </source>
</evidence>
<keyword evidence="9" id="KW-1185">Reference proteome</keyword>
<dbReference type="GO" id="GO:0005634">
    <property type="term" value="C:nucleus"/>
    <property type="evidence" value="ECO:0007669"/>
    <property type="project" value="UniProtKB-SubCell"/>
</dbReference>
<evidence type="ECO:0000259" key="7">
    <source>
        <dbReference type="PROSITE" id="PS51032"/>
    </source>
</evidence>
<feature type="region of interest" description="Disordered" evidence="6">
    <location>
        <begin position="140"/>
        <end position="170"/>
    </location>
</feature>